<reference evidence="2" key="1">
    <citation type="submission" date="2022-11" db="UniProtKB">
        <authorList>
            <consortium name="WormBaseParasite"/>
        </authorList>
    </citation>
    <scope>IDENTIFICATION</scope>
</reference>
<protein>
    <submittedName>
        <fullName evidence="2">Uncharacterized protein</fullName>
    </submittedName>
</protein>
<sequence>MALQAGLSSDKNIQRLYDRISVEDFEKLCPIYRQALGDLAAKLNILNTDEEKLLALTKFSEKYLMLPNYASQKIRLQKIVGSSMIAAKTPIKHLYSVPFHDTIKPMGPWTTRQLLVGLNCNEKHIAWKYFAENSANLFNVRRSMKDIQRALTFPHRYLQNVFDYYKIMGTIPITKQLEAKIKKLMNLYEKFKEAEIDDEKWFKCMNELDEDDVIIANIEYRLGFEMKCSNKNIWKYYIEFMGERNSKEMLDIFRRYCRLFISDIEMGEKYRKEIEKSGNLYTEFWYDTITFELDFGDFETAHLLFQKWVITVTGKPYTRIQKESQKMFLERLENFKIEVDIANKNKCVSDTVEPKIKVDRKRKAIDYEKIVRPKPGCSNEEICRFVFKMKGKEYKSPKECHPKLVKYYEPKNALSQNFIFKTPIMQYI</sequence>
<dbReference type="Proteomes" id="UP000887579">
    <property type="component" value="Unplaced"/>
</dbReference>
<evidence type="ECO:0000313" key="2">
    <source>
        <dbReference type="WBParaSite" id="ES5_v2.g25224.t1"/>
    </source>
</evidence>
<proteinExistence type="predicted"/>
<name>A0AC34G617_9BILA</name>
<organism evidence="1 2">
    <name type="scientific">Panagrolaimus sp. ES5</name>
    <dbReference type="NCBI Taxonomy" id="591445"/>
    <lineage>
        <taxon>Eukaryota</taxon>
        <taxon>Metazoa</taxon>
        <taxon>Ecdysozoa</taxon>
        <taxon>Nematoda</taxon>
        <taxon>Chromadorea</taxon>
        <taxon>Rhabditida</taxon>
        <taxon>Tylenchina</taxon>
        <taxon>Panagrolaimomorpha</taxon>
        <taxon>Panagrolaimoidea</taxon>
        <taxon>Panagrolaimidae</taxon>
        <taxon>Panagrolaimus</taxon>
    </lineage>
</organism>
<accession>A0AC34G617</accession>
<dbReference type="WBParaSite" id="ES5_v2.g25224.t1">
    <property type="protein sequence ID" value="ES5_v2.g25224.t1"/>
    <property type="gene ID" value="ES5_v2.g25224"/>
</dbReference>
<evidence type="ECO:0000313" key="1">
    <source>
        <dbReference type="Proteomes" id="UP000887579"/>
    </source>
</evidence>